<proteinExistence type="predicted"/>
<dbReference type="SUPFAM" id="SSF47413">
    <property type="entry name" value="lambda repressor-like DNA-binding domains"/>
    <property type="match status" value="1"/>
</dbReference>
<organism evidence="2 3">
    <name type="scientific">Streptomyces hesseae</name>
    <dbReference type="NCBI Taxonomy" id="3075519"/>
    <lineage>
        <taxon>Bacteria</taxon>
        <taxon>Bacillati</taxon>
        <taxon>Actinomycetota</taxon>
        <taxon>Actinomycetes</taxon>
        <taxon>Kitasatosporales</taxon>
        <taxon>Streptomycetaceae</taxon>
        <taxon>Streptomyces</taxon>
    </lineage>
</organism>
<evidence type="ECO:0000313" key="2">
    <source>
        <dbReference type="EMBL" id="MDT0450832.1"/>
    </source>
</evidence>
<dbReference type="Proteomes" id="UP001180531">
    <property type="component" value="Unassembled WGS sequence"/>
</dbReference>
<accession>A0ABU2SPL5</accession>
<gene>
    <name evidence="2" type="ORF">RM609_17355</name>
</gene>
<dbReference type="InterPro" id="IPR001387">
    <property type="entry name" value="Cro/C1-type_HTH"/>
</dbReference>
<dbReference type="Pfam" id="PF13560">
    <property type="entry name" value="HTH_31"/>
    <property type="match status" value="1"/>
</dbReference>
<evidence type="ECO:0000259" key="1">
    <source>
        <dbReference type="PROSITE" id="PS50943"/>
    </source>
</evidence>
<dbReference type="EMBL" id="JAVRFI010000010">
    <property type="protein sequence ID" value="MDT0450832.1"/>
    <property type="molecule type" value="Genomic_DNA"/>
</dbReference>
<protein>
    <submittedName>
        <fullName evidence="2">Scr1 family TA system antitoxin-like transcriptional regulator</fullName>
    </submittedName>
</protein>
<dbReference type="CDD" id="cd00093">
    <property type="entry name" value="HTH_XRE"/>
    <property type="match status" value="1"/>
</dbReference>
<comment type="caution">
    <text evidence="2">The sequence shown here is derived from an EMBL/GenBank/DDBJ whole genome shotgun (WGS) entry which is preliminary data.</text>
</comment>
<dbReference type="PROSITE" id="PS50943">
    <property type="entry name" value="HTH_CROC1"/>
    <property type="match status" value="1"/>
</dbReference>
<dbReference type="InterPro" id="IPR010982">
    <property type="entry name" value="Lambda_DNA-bd_dom_sf"/>
</dbReference>
<feature type="domain" description="HTH cro/C1-type" evidence="1">
    <location>
        <begin position="18"/>
        <end position="73"/>
    </location>
</feature>
<reference evidence="2" key="1">
    <citation type="submission" date="2024-05" db="EMBL/GenBank/DDBJ databases">
        <title>30 novel species of actinomycetes from the DSMZ collection.</title>
        <authorList>
            <person name="Nouioui I."/>
        </authorList>
    </citation>
    <scope>NUCLEOTIDE SEQUENCE</scope>
    <source>
        <strain evidence="2">DSM 40473</strain>
    </source>
</reference>
<sequence length="283" mass="31116">MPPRKAPTARQRRVGAELRKMREHAGLTPAHAAELLGTDRASISNTEAGRFGVSGERVRTWASHYKCPDAAYVDALAAMAEERGKGWWEDSRDTMSTGALDLAEAEHHAHGLTSLQVVYIPGLLQTEEYARAVFGQSVPKLAPLDVQRRVSYRMQRKRVLERRPATPCTFLIHEAALRMIFPGVDGQRRQLERLVETSAQDGVSIRVIPFAVGAFPGANGSLTFASGPVPQLDTVALDTAHGSVLLDAQSHLENYRCILKRTLETSLSPRKSRDFISGVAKQL</sequence>
<dbReference type="Pfam" id="PF19054">
    <property type="entry name" value="DUF5753"/>
    <property type="match status" value="1"/>
</dbReference>
<dbReference type="Gene3D" id="1.10.260.40">
    <property type="entry name" value="lambda repressor-like DNA-binding domains"/>
    <property type="match status" value="1"/>
</dbReference>
<evidence type="ECO:0000313" key="3">
    <source>
        <dbReference type="Proteomes" id="UP001180531"/>
    </source>
</evidence>
<keyword evidence="3" id="KW-1185">Reference proteome</keyword>
<name>A0ABU2SPL5_9ACTN</name>
<dbReference type="InterPro" id="IPR043917">
    <property type="entry name" value="DUF5753"/>
</dbReference>
<dbReference type="RefSeq" id="WP_311611902.1">
    <property type="nucleotide sequence ID" value="NZ_JAVRFI010000010.1"/>
</dbReference>
<dbReference type="SMART" id="SM00530">
    <property type="entry name" value="HTH_XRE"/>
    <property type="match status" value="1"/>
</dbReference>